<reference evidence="2 3" key="1">
    <citation type="journal article" date="2019" name="PLoS Biol.">
        <title>Sex chromosomes control vertical transmission of feminizing Wolbachia symbionts in an isopod.</title>
        <authorList>
            <person name="Becking T."/>
            <person name="Chebbi M.A."/>
            <person name="Giraud I."/>
            <person name="Moumen B."/>
            <person name="Laverre T."/>
            <person name="Caubet Y."/>
            <person name="Peccoud J."/>
            <person name="Gilbert C."/>
            <person name="Cordaux R."/>
        </authorList>
    </citation>
    <scope>NUCLEOTIDE SEQUENCE [LARGE SCALE GENOMIC DNA]</scope>
    <source>
        <strain evidence="2">ANa2</strain>
        <tissue evidence="2">Whole body excluding digestive tract and cuticle</tissue>
    </source>
</reference>
<dbReference type="OrthoDB" id="823504at2759"/>
<dbReference type="AlphaFoldDB" id="A0A5N5STP9"/>
<dbReference type="InterPro" id="IPR037120">
    <property type="entry name" value="Haem_peroxidase_sf_animal"/>
</dbReference>
<dbReference type="SUPFAM" id="SSF48113">
    <property type="entry name" value="Heme-dependent peroxidases"/>
    <property type="match status" value="1"/>
</dbReference>
<accession>A0A5N5STP9</accession>
<proteinExistence type="predicted"/>
<evidence type="ECO:0000256" key="1">
    <source>
        <dbReference type="ARBA" id="ARBA00022559"/>
    </source>
</evidence>
<dbReference type="Gene3D" id="1.10.640.10">
    <property type="entry name" value="Haem peroxidase domain superfamily, animal type"/>
    <property type="match status" value="1"/>
</dbReference>
<dbReference type="GO" id="GO:0020037">
    <property type="term" value="F:heme binding"/>
    <property type="evidence" value="ECO:0007669"/>
    <property type="project" value="InterPro"/>
</dbReference>
<dbReference type="Proteomes" id="UP000326759">
    <property type="component" value="Unassembled WGS sequence"/>
</dbReference>
<dbReference type="PROSITE" id="PS50292">
    <property type="entry name" value="PEROXIDASE_3"/>
    <property type="match status" value="1"/>
</dbReference>
<keyword evidence="1 2" id="KW-0575">Peroxidase</keyword>
<dbReference type="Pfam" id="PF03098">
    <property type="entry name" value="An_peroxidase"/>
    <property type="match status" value="1"/>
</dbReference>
<comment type="caution">
    <text evidence="2">The sequence shown here is derived from an EMBL/GenBank/DDBJ whole genome shotgun (WGS) entry which is preliminary data.</text>
</comment>
<dbReference type="GO" id="GO:0004601">
    <property type="term" value="F:peroxidase activity"/>
    <property type="evidence" value="ECO:0007669"/>
    <property type="project" value="UniProtKB-KW"/>
</dbReference>
<keyword evidence="3" id="KW-1185">Reference proteome</keyword>
<organism evidence="2 3">
    <name type="scientific">Armadillidium nasatum</name>
    <dbReference type="NCBI Taxonomy" id="96803"/>
    <lineage>
        <taxon>Eukaryota</taxon>
        <taxon>Metazoa</taxon>
        <taxon>Ecdysozoa</taxon>
        <taxon>Arthropoda</taxon>
        <taxon>Crustacea</taxon>
        <taxon>Multicrustacea</taxon>
        <taxon>Malacostraca</taxon>
        <taxon>Eumalacostraca</taxon>
        <taxon>Peracarida</taxon>
        <taxon>Isopoda</taxon>
        <taxon>Oniscidea</taxon>
        <taxon>Crinocheta</taxon>
        <taxon>Armadillidiidae</taxon>
        <taxon>Armadillidium</taxon>
    </lineage>
</organism>
<dbReference type="InterPro" id="IPR010255">
    <property type="entry name" value="Haem_peroxidase_sf"/>
</dbReference>
<evidence type="ECO:0000313" key="2">
    <source>
        <dbReference type="EMBL" id="KAB7497581.1"/>
    </source>
</evidence>
<gene>
    <name evidence="2" type="primary">TPO</name>
    <name evidence="2" type="ORF">Anas_11234</name>
</gene>
<dbReference type="InterPro" id="IPR019791">
    <property type="entry name" value="Haem_peroxidase_animal"/>
</dbReference>
<protein>
    <submittedName>
        <fullName evidence="2">Thyroid peroxidase</fullName>
    </submittedName>
</protein>
<keyword evidence="1 2" id="KW-0560">Oxidoreductase</keyword>
<sequence>MTTLITNQVTNHLFQEPNLKFGMDLPAINLQRAREHGLPSYNAYRHFCGLKPMKSWEDMDGIMPNKTVKRYSDVYEHPDDIDLWSGGVSERPLPGALVGPTFACLIALTFKEVRFGDRFWYENKGYPSTFTPAQLEEIRKTKLSRVVCDNSDDIKTIQVYAMVLPDHDICKTKKSK</sequence>
<dbReference type="PANTHER" id="PTHR11475:SF106">
    <property type="entry name" value="CURLY SU"/>
    <property type="match status" value="1"/>
</dbReference>
<dbReference type="EMBL" id="SEYY01020121">
    <property type="protein sequence ID" value="KAB7497581.1"/>
    <property type="molecule type" value="Genomic_DNA"/>
</dbReference>
<dbReference type="PANTHER" id="PTHR11475">
    <property type="entry name" value="OXIDASE/PEROXIDASE"/>
    <property type="match status" value="1"/>
</dbReference>
<evidence type="ECO:0000313" key="3">
    <source>
        <dbReference type="Proteomes" id="UP000326759"/>
    </source>
</evidence>
<name>A0A5N5STP9_9CRUS</name>
<dbReference type="GO" id="GO:0006979">
    <property type="term" value="P:response to oxidative stress"/>
    <property type="evidence" value="ECO:0007669"/>
    <property type="project" value="InterPro"/>
</dbReference>